<dbReference type="Pfam" id="PF04321">
    <property type="entry name" value="RmlD_sub_bind"/>
    <property type="match status" value="1"/>
</dbReference>
<gene>
    <name evidence="4" type="ORF">A3G31_08570</name>
</gene>
<protein>
    <recommendedName>
        <fullName evidence="2">dTDP-4-dehydrorhamnose reductase</fullName>
        <ecNumber evidence="2">1.1.1.133</ecNumber>
    </recommendedName>
</protein>
<evidence type="ECO:0000256" key="1">
    <source>
        <dbReference type="ARBA" id="ARBA00010944"/>
    </source>
</evidence>
<dbReference type="CDD" id="cd05254">
    <property type="entry name" value="dTDP_HR_like_SDR_e"/>
    <property type="match status" value="1"/>
</dbReference>
<accession>A0A1F7SIN9</accession>
<dbReference type="GO" id="GO:0005829">
    <property type="term" value="C:cytosol"/>
    <property type="evidence" value="ECO:0007669"/>
    <property type="project" value="TreeGrafter"/>
</dbReference>
<keyword evidence="2" id="KW-0560">Oxidoreductase</keyword>
<evidence type="ECO:0000313" key="4">
    <source>
        <dbReference type="EMBL" id="OGL53098.1"/>
    </source>
</evidence>
<dbReference type="PANTHER" id="PTHR10491">
    <property type="entry name" value="DTDP-4-DEHYDRORHAMNOSE REDUCTASE"/>
    <property type="match status" value="1"/>
</dbReference>
<dbReference type="PANTHER" id="PTHR10491:SF4">
    <property type="entry name" value="METHIONINE ADENOSYLTRANSFERASE 2 SUBUNIT BETA"/>
    <property type="match status" value="1"/>
</dbReference>
<comment type="caution">
    <text evidence="4">The sequence shown here is derived from an EMBL/GenBank/DDBJ whole genome shotgun (WGS) entry which is preliminary data.</text>
</comment>
<dbReference type="SUPFAM" id="SSF51735">
    <property type="entry name" value="NAD(P)-binding Rossmann-fold domains"/>
    <property type="match status" value="1"/>
</dbReference>
<organism evidence="4 5">
    <name type="scientific">Candidatus Schekmanbacteria bacterium RIFCSPLOWO2_12_FULL_38_15</name>
    <dbReference type="NCBI Taxonomy" id="1817883"/>
    <lineage>
        <taxon>Bacteria</taxon>
        <taxon>Candidatus Schekmaniibacteriota</taxon>
    </lineage>
</organism>
<dbReference type="GO" id="GO:0008831">
    <property type="term" value="F:dTDP-4-dehydrorhamnose reductase activity"/>
    <property type="evidence" value="ECO:0007669"/>
    <property type="project" value="UniProtKB-EC"/>
</dbReference>
<comment type="similarity">
    <text evidence="1 2">Belongs to the dTDP-4-dehydrorhamnose reductase family.</text>
</comment>
<sequence length="286" mass="32715">MLGSDLCKLFSEKYEILATDLSSRISQKWNCGAKIMEMDVRDYEKINSAFQLFRPDFAIHLAAKTDVDGCESDVDGAYGTNTIGTKNIALACRKFNSVMVYISTGSVFDGEKEVPYTEFDIPNPMSIYSKSKYEGELMVQKLLNRFFIFRAGWMFGGGKEDKKFVAKILDLAMARDELKVVNDKFGSPTYTKDISKGIMTMINSEVYGLYHMVNPGYCSRYECAEKILEFAKIQKCRLIPINSDEFPLPAKRPRMEALRNYHLELIGMNIMRPWKEALEEYINEIA</sequence>
<proteinExistence type="inferred from homology"/>
<feature type="domain" description="RmlD-like substrate binding" evidence="3">
    <location>
        <begin position="2"/>
        <end position="285"/>
    </location>
</feature>
<dbReference type="InterPro" id="IPR036291">
    <property type="entry name" value="NAD(P)-bd_dom_sf"/>
</dbReference>
<evidence type="ECO:0000259" key="3">
    <source>
        <dbReference type="Pfam" id="PF04321"/>
    </source>
</evidence>
<evidence type="ECO:0000256" key="2">
    <source>
        <dbReference type="RuleBase" id="RU364082"/>
    </source>
</evidence>
<dbReference type="InterPro" id="IPR029903">
    <property type="entry name" value="RmlD-like-bd"/>
</dbReference>
<dbReference type="EMBL" id="MGDI01000028">
    <property type="protein sequence ID" value="OGL53098.1"/>
    <property type="molecule type" value="Genomic_DNA"/>
</dbReference>
<dbReference type="Gene3D" id="3.90.25.10">
    <property type="entry name" value="UDP-galactose 4-epimerase, domain 1"/>
    <property type="match status" value="1"/>
</dbReference>
<dbReference type="AlphaFoldDB" id="A0A1F7SIN9"/>
<reference evidence="4 5" key="1">
    <citation type="journal article" date="2016" name="Nat. Commun.">
        <title>Thousands of microbial genomes shed light on interconnected biogeochemical processes in an aquifer system.</title>
        <authorList>
            <person name="Anantharaman K."/>
            <person name="Brown C.T."/>
            <person name="Hug L.A."/>
            <person name="Sharon I."/>
            <person name="Castelle C.J."/>
            <person name="Probst A.J."/>
            <person name="Thomas B.C."/>
            <person name="Singh A."/>
            <person name="Wilkins M.J."/>
            <person name="Karaoz U."/>
            <person name="Brodie E.L."/>
            <person name="Williams K.H."/>
            <person name="Hubbard S.S."/>
            <person name="Banfield J.F."/>
        </authorList>
    </citation>
    <scope>NUCLEOTIDE SEQUENCE [LARGE SCALE GENOMIC DNA]</scope>
</reference>
<dbReference type="STRING" id="1817883.A3G31_08570"/>
<keyword evidence="2" id="KW-0521">NADP</keyword>
<evidence type="ECO:0000313" key="5">
    <source>
        <dbReference type="Proteomes" id="UP000178082"/>
    </source>
</evidence>
<dbReference type="NCBIfam" id="TIGR01214">
    <property type="entry name" value="rmlD"/>
    <property type="match status" value="1"/>
</dbReference>
<dbReference type="Proteomes" id="UP000178082">
    <property type="component" value="Unassembled WGS sequence"/>
</dbReference>
<comment type="function">
    <text evidence="2">Catalyzes the reduction of dTDP-6-deoxy-L-lyxo-4-hexulose to yield dTDP-L-rhamnose.</text>
</comment>
<dbReference type="Gene3D" id="3.40.50.720">
    <property type="entry name" value="NAD(P)-binding Rossmann-like Domain"/>
    <property type="match status" value="1"/>
</dbReference>
<dbReference type="EC" id="1.1.1.133" evidence="2"/>
<comment type="pathway">
    <text evidence="2">Carbohydrate biosynthesis; dTDP-L-rhamnose biosynthesis.</text>
</comment>
<name>A0A1F7SIN9_9BACT</name>
<dbReference type="InterPro" id="IPR005913">
    <property type="entry name" value="dTDP_dehydrorham_reduct"/>
</dbReference>
<dbReference type="GO" id="GO:0019305">
    <property type="term" value="P:dTDP-rhamnose biosynthetic process"/>
    <property type="evidence" value="ECO:0007669"/>
    <property type="project" value="UniProtKB-UniPathway"/>
</dbReference>
<dbReference type="UniPathway" id="UPA00124"/>